<dbReference type="InterPro" id="IPR052972">
    <property type="entry name" value="Sacsin_chaperone_reg"/>
</dbReference>
<organism evidence="2 3">
    <name type="scientific">Owenia fusiformis</name>
    <name type="common">Polychaete worm</name>
    <dbReference type="NCBI Taxonomy" id="6347"/>
    <lineage>
        <taxon>Eukaryota</taxon>
        <taxon>Metazoa</taxon>
        <taxon>Spiralia</taxon>
        <taxon>Lophotrochozoa</taxon>
        <taxon>Annelida</taxon>
        <taxon>Polychaeta</taxon>
        <taxon>Sedentaria</taxon>
        <taxon>Canalipalpata</taxon>
        <taxon>Sabellida</taxon>
        <taxon>Oweniida</taxon>
        <taxon>Oweniidae</taxon>
        <taxon>Owenia</taxon>
    </lineage>
</organism>
<sequence length="4465" mass="509778">MATSSEESDDSDGGFILPGVKETLRNILAEYPNNGQILKEIIQNAEDAGATEIKFFLDTLPRETSGKLLKDGLKQFQGPALYVFNNAVFTKKDWEGIRSLGTSVKKDDPIKVGRFGLGFKSVFHITDLPSVLSQYQLMMIDPHQRFFKQGTHSLYLNKKSGTSKKRSDRYSGHLEAFKRVLDHPELNGAFDGEALEGTLFRFPIRLAPGPDEMLSELTDQCYKMDEIRHLLESLKQDADLILLFMKTLNTIHVTILHDNTNGEAFLKVSLKAGEADLDITKERADFLESIKDRQLGNHSDTKYEPLTMSAVISIQMEVLNEPEKHKMWLVSHYYAGSEVSVDLRNLIKDGKVGLIPLVGCAIEITKEDVVKCKQPAGHIFCVLPLPMTETSPSGLPIHVNGYFALDQNRAHLKWPTVDQKEGSDPKLTWNMCLLTELLPQCYIQLILKARNLELQPALIYHMIADCDKVHDKWKIVIAKLFPQLYQNDIIYSAVQNKWVKTSDCVVDDLHSQPNRVRDVLYDLLRKTGCNLAQIPAHVQNGIVTYTGLSLTPISPRYVREQMQAQPNTYKGLQKEDKHSLLSYLLQDEQFSALEGLELITLCDGTGAAFVKCTHSFPHPTPVYLPSIEKYPMAMFPNHQGFFMNTDDMDPCLVQKLHSVAQTCSTQLAEMTDSEARRLIFETEPESWKDETTIDLTPNQAKQNIAWSDSVSNYIVNNRKGLDQFEHLHLIQQNSVKLIQLKKNSGILLEGKPQINSHLKRLLNGIGVTVINYLPKPWDSQEQKLKSQSYIHSATPVGILQAIADKVNHQYEIPEYLHRASKKEREALQIELANISLYSNIDRKLIRSLPIFKSTDQQWVSFDGNDPIMCKEVIPIKVKVRMIKNNERVMKLASLAGVNPLQEADLIVDHIVPYLSEYTRLETQELMLHILENCYRMMHQGKGWERLKIVLKTSKCLADKDHSLCSISELYHPKLSSLVEHKVPHEVYQEKSSITILEELGLKPVLSKDDILNIARNIECNNDISKSEELLKYLERHCSILRDKSLVDQLADIVWVLRDETQNNELPNSLKVSYEESRKLWKPSEVCDQKFVYLIGSAQPLIMTKHVKEVSNAFGWGKIPHDGIIHQHMKNISTSYKHEDKGVYSTLAKSVYKQMVSSPTLQTLLIQDSSLKWIWHGNGFTGPSSIALTKADFPLEPYIYFFPSEMKEFRNIIRKAPVQEGSVESILMSTLEKMNAAPIAERDYDRDLRIAVATINKIASEVKRKKVELSQVKDRLLLPVQSDEDRGILKLKKINECAYMYSVQAWLTQKCSAHLMSHCYVHRDISEDTCTVLGVPSLMSKILGDDNGFGDYGQTEDLTTRLQNILKDYKDGFSVPKELIQNADDAGATKVSFIYDERDNQDARTFLLDPEMCDLQGPALWVHNDATFSKDDYENIEKLGGATKAEKGNKIGKFGLGFNAVYNLTDVPSFVSGESIAFFDPHQTFLGKAISGKPGIKLAIHFVKKLPQLADQFKPYNGMCKCNLSCNDNEVPYYKGTLFRFPLRRKPSKISKICYDEVEMKKLLQTLEVGAHKMMLFTQNVREITISKIPKGTSNKNEVQPVQSEILLTITKEKIQCIRSPISKNSMLDSSYLYLQQSCESTSKPESSDIVKTIKTIEDTGNMFLEVSPENREKHWLVSWNIGESGAYKTAKSDPRRHNSLAGVAMNIEPTDKEGCYRPISTGSATIFCFMPLPVPPIASLPVHINGSFAVTQSRRELCEWKPGDKSNEEAKWNEILMRDSVVCAYLDSLVDLKAIMDPDMRKNHYNVWPTMQNSSNVYGQFQESFYKRLLSVNNGPEIFTDGRSWRNVQNTVLMDTEWTDEQSSNDEQSESKIPLTEAKHVLKIHHPESIVVADMPEVVLKTLKETSCFQMTMYTVDKFFKDVFFHQIDTLPEEYRDSLMLYALKNEALLSKGIIYLMNTVPCVPVKPKGQLRTIPDLIDSSSELKDLYCDVDEVFPADAYIQQDILRVLRQLGMKHKCTQLTWYDILERATSVEMFNEEDGTSAKERSKQCVIAMTKKLESPRLSIIKNTDKDIPNDVQDKLLKTAFLPIKQCPLDFPNELWKQSDSQFGTADDLHLAKHMHYISKASFILDETNMSPFPYSVSVLLGLDRKNIPLDWALDQMTAIISYPCIDKMLLVRMCSSVYDFLEQKLKHVQAEEEAYHQTKTKINNALCFSQCLLIDQTLIYPQQIAEDLNPSCPPYLYGLNGHSMKWKYQKLLKAFEVKARFGSDDFKKALGDMHQDIQDNVMSPKQLEVALNLVSQLYNARKYEDVLIDDLAEIYAPTEDRRLVLASDLCFDDIPSQWVKTTETMNFAHDSLPRGLGIKTKQEKNFRLISEAIPFGQKEKLTQRLKNIIKSYPCDQSIMKELLQNADDACATELHFVLDKRQHAGKKLFLESWSHLQGPALLVYNNKPFTEKDLAGIQNLGEGSKGSDPNKTGQYGIGFNAVYHLTDTPTFLTNGSEIGTKLCAFDPNLKYVCDEDTPAPGVQIQVNNHRREVYPDVFSCYEHEFFSEEESTLFRLPLRTQEIADQSAISNEAVKPENVQKLLEEFKSEMFDALLFVNSVEKIVVGQIDAHAQENKMHAQYHVTAEISEEDKVKLRAFNEKVTSHTIGLKSGKITVDEIPLIEVTYEKCITDSKGKKETWLISRRFGFEEGIEIAPCIKEAYTRGDLLLLPHGAVAGRTETKGQTHSKAFCFLPLPVEINVPVHINGHFALDDARRDLFDDKSYRTEWNHLVLKEIVVPAYITYINKIKVMLNLGAGEPLAYGSTLLKLEQYYNLFPKAANENFSQSYWDFMSVELYRTIASNQDVMLLPVVTKTTSTDSCTIKWWPVNSISTDEEDVYFDNICNSDSEAMENFVHISNRAGTYNIKAKRDTESRNPCISDVLKTLGMRLLDMPQSIFDNFNQSGVTLKTVTPASVIAFLKTWHSPKPLCKLKLSIPVESSLFCGVKCVADLLEYCLNDKHSGKVDIENLPLCVQQDNVLTKFSSEDPKILSDFVDLVPKMSNKFIHKMLLPILDQHKDQPALCELSIRRLSELLPQSEFKSKLFDKEIDVESSKFGYKFEHWISRLWTFVGSTTEIKAIQEKSDVSEKIMEIEGCLQPLSKWSIIPCIRSQTHNMIQTDTSVLAPICRRYTILDVNCTRPDSKTKDSGLLDVLKKIPVLKLDSGALPGYAQLLVTTVCNPSNMLDMLLHIKKHAPEKFTLRSTDADIVLGYYVENLQLTKDTPHAITKLRQLPLFVTMQYSCISVTDTNEHDEPQDVDVYVIPSSVPTAGMDCWLQGKTHRRCFLKEKKRFEELYDWLGFTTQTVSELYCGFMFPQFSLLNSEERKHHLRYLKNDVIPDLDHIVDTEYKKYTNAEKIKAAKERDVLLSGLRTLEFIEDPLDDTILHCVSKFVDQLNPVWREMRPTQHLPDAWFQSYTTECDKYRLFKKEDNWTPFFRRFGLKSYISPVEFAEFAKEVESEAKLLNMDESSHYDSKRSAADGIEKKSRVLVKHLFQRKDILAVGISAMVKAIKFISPHLVKGTLAGISPQYGITRKDGRPVSGSYVCFQDSLSSDFDKLTWTVSSVLPRYADVSAVQYANLHSDLFHDFIGFNKIEKRLISIKDQLHYTLSSPKQPTGSLVGQNWINICKAVKLDKLHQYQKLELIEICTKTFEYLQRCEHEIDKKVWDQLQNTNVIFVDAGQRLVMPRQLLIDPYRGDEIYGYIYKIPSNLEASKSILQKLGCTEKVTLCQLSKVLEEIYIASRNTSSQTEFVKDPNALYAFQKALTHFFHLVLVEKEHDFSGIDKLYLLSNNNQLKDAATLVCNDRPDYKRRVKKLEVESQSFMKDLSSLDILLPNEAESLKQLPVHLRPRMLSSIVVEVLADSELVPVTYNVAIVEQLNSRLKDKHFYHGILRLVHNTRSKGKDADVDKHILLQLQSIEIIGTEKITTVLKLSDSNEILLNTEKQKPYHIDQTDGTKVYINFQRRGHTEVANRIVKMIIGMHVNLQDYEMRLYFMLRHDNPGDILSVLDDDGINEYNISYEDMNLPVPGDYIPVADHHLLEKRPGSLFAGDFVAYSEDSIVVQIECGVAPVYKYAKIIRHVRKDEHRTYKVFEIDVGGGEKVEKPDFELYAFKSIKDIEEEDASTDDHLPTLDEIKKEVSDMLERTWDLEENVRIHLVTRAMEMWQASENPHREETFCNNIIQHIFDENIRLSKISRTPKQHYDEHFPDEKGESQQPSYTESLRKVKDYLYDRSQIHIAQRKMYLEHVNSDPCISSGSSLSSRSKSRFSFQQSPSFGAKNPQPGEAVRWMKQAKFDLETAQCHGLKKSKEWIYYICLQSAEKALKAALYYIDALEASLSHDIPVIARHLGDGMLTSAAKQLQALTGEHTTMRYPSKVPYPHTPRDMFLNKDSYSVISLTQQIVDQSQAYMDRLH</sequence>
<evidence type="ECO:0000313" key="2">
    <source>
        <dbReference type="EMBL" id="CAH1788168.1"/>
    </source>
</evidence>
<dbReference type="InterPro" id="IPR007842">
    <property type="entry name" value="HEPN_dom"/>
</dbReference>
<dbReference type="SUPFAM" id="SSF55874">
    <property type="entry name" value="ATPase domain of HSP90 chaperone/DNA topoisomerase II/histidine kinase"/>
    <property type="match status" value="3"/>
</dbReference>
<dbReference type="Pfam" id="PF05168">
    <property type="entry name" value="HEPN"/>
    <property type="match status" value="1"/>
</dbReference>
<feature type="domain" description="HEPN" evidence="1">
    <location>
        <begin position="4341"/>
        <end position="4453"/>
    </location>
</feature>
<name>A0A8S4P4J6_OWEFU</name>
<dbReference type="InterPro" id="IPR058210">
    <property type="entry name" value="SACS/Nov_dom"/>
</dbReference>
<dbReference type="Pfam" id="PF25794">
    <property type="entry name" value="SACS"/>
    <property type="match status" value="3"/>
</dbReference>
<proteinExistence type="predicted"/>
<gene>
    <name evidence="2" type="ORF">OFUS_LOCUS13754</name>
</gene>
<protein>
    <recommendedName>
        <fullName evidence="1">HEPN domain-containing protein</fullName>
    </recommendedName>
</protein>
<dbReference type="PROSITE" id="PS50910">
    <property type="entry name" value="HEPN"/>
    <property type="match status" value="1"/>
</dbReference>
<dbReference type="Gene3D" id="1.20.120.330">
    <property type="entry name" value="Nucleotidyltransferases domain 2"/>
    <property type="match status" value="1"/>
</dbReference>
<dbReference type="InterPro" id="IPR036890">
    <property type="entry name" value="HATPase_C_sf"/>
</dbReference>
<reference evidence="2" key="1">
    <citation type="submission" date="2022-03" db="EMBL/GenBank/DDBJ databases">
        <authorList>
            <person name="Martin C."/>
        </authorList>
    </citation>
    <scope>NUCLEOTIDE SEQUENCE</scope>
</reference>
<evidence type="ECO:0000259" key="1">
    <source>
        <dbReference type="PROSITE" id="PS50910"/>
    </source>
</evidence>
<accession>A0A8S4P4J6</accession>
<dbReference type="GO" id="GO:0030544">
    <property type="term" value="F:Hsp70 protein binding"/>
    <property type="evidence" value="ECO:0007669"/>
    <property type="project" value="TreeGrafter"/>
</dbReference>
<dbReference type="OrthoDB" id="5963011at2759"/>
<dbReference type="PANTHER" id="PTHR15600">
    <property type="entry name" value="SACSIN"/>
    <property type="match status" value="1"/>
</dbReference>
<comment type="caution">
    <text evidence="2">The sequence shown here is derived from an EMBL/GenBank/DDBJ whole genome shotgun (WGS) entry which is preliminary data.</text>
</comment>
<dbReference type="SUPFAM" id="SSF81593">
    <property type="entry name" value="Nucleotidyltransferase substrate binding subunit/domain"/>
    <property type="match status" value="1"/>
</dbReference>
<dbReference type="NCBIfam" id="NF047352">
    <property type="entry name" value="P_loop_sacsin"/>
    <property type="match status" value="3"/>
</dbReference>
<evidence type="ECO:0000313" key="3">
    <source>
        <dbReference type="Proteomes" id="UP000749559"/>
    </source>
</evidence>
<keyword evidence="3" id="KW-1185">Reference proteome</keyword>
<dbReference type="Proteomes" id="UP000749559">
    <property type="component" value="Unassembled WGS sequence"/>
</dbReference>
<dbReference type="PANTHER" id="PTHR15600:SF42">
    <property type="entry name" value="SACSIN"/>
    <property type="match status" value="1"/>
</dbReference>
<dbReference type="EMBL" id="CAIIXF020000007">
    <property type="protein sequence ID" value="CAH1788168.1"/>
    <property type="molecule type" value="Genomic_DNA"/>
</dbReference>